<gene>
    <name evidence="1" type="ORF">ACFYXI_40280</name>
</gene>
<sequence length="149" mass="16379">MFTIRMNEAAASALQPLAPADQPSAVPVVGQGLRDKLAQGLTYNEGALTFADHVGQWAAQPSVSAAIAEMGWQDLTGYEGNVNAFHLEDYAPVHVAILDGGRPQIRYEDQVMLLRLGLSNRQDLWIKIFRRLSTGPRWPVIPRAARRAC</sequence>
<organism evidence="1 2">
    <name type="scientific">Microtetraspora malaysiensis</name>
    <dbReference type="NCBI Taxonomy" id="161358"/>
    <lineage>
        <taxon>Bacteria</taxon>
        <taxon>Bacillati</taxon>
        <taxon>Actinomycetota</taxon>
        <taxon>Actinomycetes</taxon>
        <taxon>Streptosporangiales</taxon>
        <taxon>Streptosporangiaceae</taxon>
        <taxon>Microtetraspora</taxon>
    </lineage>
</organism>
<dbReference type="RefSeq" id="WP_387418000.1">
    <property type="nucleotide sequence ID" value="NZ_JBIASD010000055.1"/>
</dbReference>
<feature type="non-terminal residue" evidence="1">
    <location>
        <position position="149"/>
    </location>
</feature>
<protein>
    <submittedName>
        <fullName evidence="1">Uncharacterized protein</fullName>
    </submittedName>
</protein>
<dbReference type="EMBL" id="JBIASD010000055">
    <property type="protein sequence ID" value="MFF3671843.1"/>
    <property type="molecule type" value="Genomic_DNA"/>
</dbReference>
<proteinExistence type="predicted"/>
<reference evidence="1 2" key="1">
    <citation type="submission" date="2024-10" db="EMBL/GenBank/DDBJ databases">
        <title>The Natural Products Discovery Center: Release of the First 8490 Sequenced Strains for Exploring Actinobacteria Biosynthetic Diversity.</title>
        <authorList>
            <person name="Kalkreuter E."/>
            <person name="Kautsar S.A."/>
            <person name="Yang D."/>
            <person name="Bader C.D."/>
            <person name="Teijaro C.N."/>
            <person name="Fluegel L."/>
            <person name="Davis C.M."/>
            <person name="Simpson J.R."/>
            <person name="Lauterbach L."/>
            <person name="Steele A.D."/>
            <person name="Gui C."/>
            <person name="Meng S."/>
            <person name="Li G."/>
            <person name="Viehrig K."/>
            <person name="Ye F."/>
            <person name="Su P."/>
            <person name="Kiefer A.F."/>
            <person name="Nichols A."/>
            <person name="Cepeda A.J."/>
            <person name="Yan W."/>
            <person name="Fan B."/>
            <person name="Jiang Y."/>
            <person name="Adhikari A."/>
            <person name="Zheng C.-J."/>
            <person name="Schuster L."/>
            <person name="Cowan T.M."/>
            <person name="Smanski M.J."/>
            <person name="Chevrette M.G."/>
            <person name="De Carvalho L.P.S."/>
            <person name="Shen B."/>
        </authorList>
    </citation>
    <scope>NUCLEOTIDE SEQUENCE [LARGE SCALE GENOMIC DNA]</scope>
    <source>
        <strain evidence="1 2">NPDC002173</strain>
    </source>
</reference>
<evidence type="ECO:0000313" key="2">
    <source>
        <dbReference type="Proteomes" id="UP001602013"/>
    </source>
</evidence>
<comment type="caution">
    <text evidence="1">The sequence shown here is derived from an EMBL/GenBank/DDBJ whole genome shotgun (WGS) entry which is preliminary data.</text>
</comment>
<name>A0ABW6T5R5_9ACTN</name>
<dbReference type="Proteomes" id="UP001602013">
    <property type="component" value="Unassembled WGS sequence"/>
</dbReference>
<keyword evidence="2" id="KW-1185">Reference proteome</keyword>
<evidence type="ECO:0000313" key="1">
    <source>
        <dbReference type="EMBL" id="MFF3671843.1"/>
    </source>
</evidence>
<accession>A0ABW6T5R5</accession>